<feature type="signal peptide" evidence="1">
    <location>
        <begin position="1"/>
        <end position="19"/>
    </location>
</feature>
<keyword evidence="1" id="KW-0732">Signal</keyword>
<feature type="chain" id="PRO_5014916153" evidence="1">
    <location>
        <begin position="20"/>
        <end position="114"/>
    </location>
</feature>
<sequence length="114" mass="12883">MKIQSLVGLISILSLFPFAVSSFSAEEETKLIEKALVETLSTQEQKEALQKYLTNLSKKKRNEAIHLRELASTEPKHHSSQARKKKLVELAAQLDKEASIHEETLKTLKQSLVQ</sequence>
<evidence type="ECO:0000313" key="3">
    <source>
        <dbReference type="Proteomes" id="UP000232196"/>
    </source>
</evidence>
<reference evidence="2 3" key="1">
    <citation type="submission" date="2017-07" db="EMBL/GenBank/DDBJ databases">
        <title>Leptospira spp. isolated from tropical soils.</title>
        <authorList>
            <person name="Thibeaux R."/>
            <person name="Iraola G."/>
            <person name="Ferres I."/>
            <person name="Bierque E."/>
            <person name="Girault D."/>
            <person name="Soupe-Gilbert M.-E."/>
            <person name="Picardeau M."/>
            <person name="Goarant C."/>
        </authorList>
    </citation>
    <scope>NUCLEOTIDE SEQUENCE [LARGE SCALE GENOMIC DNA]</scope>
    <source>
        <strain evidence="2 3">MCA1-C-A1</strain>
    </source>
</reference>
<dbReference type="Proteomes" id="UP000232196">
    <property type="component" value="Unassembled WGS sequence"/>
</dbReference>
<dbReference type="NCBIfam" id="NF047526">
    <property type="entry name" value="LIC_10421_fam"/>
    <property type="match status" value="1"/>
</dbReference>
<dbReference type="NCBIfam" id="NF047569">
    <property type="entry name" value="LIC10421_LIC12816_fam"/>
    <property type="match status" value="1"/>
</dbReference>
<evidence type="ECO:0000313" key="2">
    <source>
        <dbReference type="EMBL" id="PJZ25427.1"/>
    </source>
</evidence>
<organism evidence="2 3">
    <name type="scientific">Leptospira hartskeerlii</name>
    <dbReference type="NCBI Taxonomy" id="2023177"/>
    <lineage>
        <taxon>Bacteria</taxon>
        <taxon>Pseudomonadati</taxon>
        <taxon>Spirochaetota</taxon>
        <taxon>Spirochaetia</taxon>
        <taxon>Leptospirales</taxon>
        <taxon>Leptospiraceae</taxon>
        <taxon>Leptospira</taxon>
    </lineage>
</organism>
<dbReference type="AlphaFoldDB" id="A0A2M9XCL2"/>
<protein>
    <submittedName>
        <fullName evidence="2">Uncharacterized protein</fullName>
    </submittedName>
</protein>
<keyword evidence="3" id="KW-1185">Reference proteome</keyword>
<dbReference type="EMBL" id="NPDN01000005">
    <property type="protein sequence ID" value="PJZ25427.1"/>
    <property type="molecule type" value="Genomic_DNA"/>
</dbReference>
<evidence type="ECO:0000256" key="1">
    <source>
        <dbReference type="SAM" id="SignalP"/>
    </source>
</evidence>
<proteinExistence type="predicted"/>
<dbReference type="OrthoDB" id="331563at2"/>
<gene>
    <name evidence="2" type="ORF">CH357_10935</name>
</gene>
<comment type="caution">
    <text evidence="2">The sequence shown here is derived from an EMBL/GenBank/DDBJ whole genome shotgun (WGS) entry which is preliminary data.</text>
</comment>
<dbReference type="RefSeq" id="WP_100706773.1">
    <property type="nucleotide sequence ID" value="NZ_NPDL01000008.1"/>
</dbReference>
<accession>A0A2M9XCL2</accession>
<name>A0A2M9XCL2_9LEPT</name>